<dbReference type="HOGENOM" id="CLU_3232310_0_0_11"/>
<protein>
    <submittedName>
        <fullName evidence="1">Uncharacterized protein</fullName>
    </submittedName>
</protein>
<dbReference type="AlphaFoldDB" id="L1MK52"/>
<gene>
    <name evidence="1" type="ORF">HMPREF9997_00696</name>
</gene>
<comment type="caution">
    <text evidence="1">The sequence shown here is derived from an EMBL/GenBank/DDBJ whole genome shotgun (WGS) entry which is preliminary data.</text>
</comment>
<dbReference type="EMBL" id="AMEM01000011">
    <property type="protein sequence ID" value="EKX91622.1"/>
    <property type="molecule type" value="Genomic_DNA"/>
</dbReference>
<dbReference type="STRING" id="1035195.HMPREF9997_00696"/>
<organism evidence="1 2">
    <name type="scientific">Corynebacterium durum F0235</name>
    <dbReference type="NCBI Taxonomy" id="1035195"/>
    <lineage>
        <taxon>Bacteria</taxon>
        <taxon>Bacillati</taxon>
        <taxon>Actinomycetota</taxon>
        <taxon>Actinomycetes</taxon>
        <taxon>Mycobacteriales</taxon>
        <taxon>Corynebacteriaceae</taxon>
        <taxon>Corynebacterium</taxon>
    </lineage>
</organism>
<dbReference type="Proteomes" id="UP000010445">
    <property type="component" value="Unassembled WGS sequence"/>
</dbReference>
<reference evidence="1 2" key="1">
    <citation type="submission" date="2012-05" db="EMBL/GenBank/DDBJ databases">
        <authorList>
            <person name="Weinstock G."/>
            <person name="Sodergren E."/>
            <person name="Lobos E.A."/>
            <person name="Fulton L."/>
            <person name="Fulton R."/>
            <person name="Courtney L."/>
            <person name="Fronick C."/>
            <person name="O'Laughlin M."/>
            <person name="Godfrey J."/>
            <person name="Wilson R.M."/>
            <person name="Miner T."/>
            <person name="Farmer C."/>
            <person name="Delehaunty K."/>
            <person name="Cordes M."/>
            <person name="Minx P."/>
            <person name="Tomlinson C."/>
            <person name="Chen J."/>
            <person name="Wollam A."/>
            <person name="Pepin K.H."/>
            <person name="Bhonagiri V."/>
            <person name="Zhang X."/>
            <person name="Suruliraj S."/>
            <person name="Warren W."/>
            <person name="Mitreva M."/>
            <person name="Mardis E.R."/>
            <person name="Wilson R.K."/>
        </authorList>
    </citation>
    <scope>NUCLEOTIDE SEQUENCE [LARGE SCALE GENOMIC DNA]</scope>
    <source>
        <strain evidence="1 2">F0235</strain>
    </source>
</reference>
<proteinExistence type="predicted"/>
<sequence length="43" mass="4880">MSHTAAEKLFLYGVSCTQHGMLYNARELQRNIAARINARKSMP</sequence>
<evidence type="ECO:0000313" key="1">
    <source>
        <dbReference type="EMBL" id="EKX91622.1"/>
    </source>
</evidence>
<evidence type="ECO:0000313" key="2">
    <source>
        <dbReference type="Proteomes" id="UP000010445"/>
    </source>
</evidence>
<name>L1MK52_9CORY</name>
<keyword evidence="2" id="KW-1185">Reference proteome</keyword>
<accession>L1MK52</accession>